<keyword evidence="3" id="KW-1185">Reference proteome</keyword>
<organism evidence="2 3">
    <name type="scientific">Calothrix parietina FACHB-288</name>
    <dbReference type="NCBI Taxonomy" id="2692896"/>
    <lineage>
        <taxon>Bacteria</taxon>
        <taxon>Bacillati</taxon>
        <taxon>Cyanobacteriota</taxon>
        <taxon>Cyanophyceae</taxon>
        <taxon>Nostocales</taxon>
        <taxon>Calotrichaceae</taxon>
        <taxon>Calothrix</taxon>
    </lineage>
</organism>
<keyword evidence="1" id="KW-0732">Signal</keyword>
<evidence type="ECO:0000256" key="1">
    <source>
        <dbReference type="SAM" id="SignalP"/>
    </source>
</evidence>
<gene>
    <name evidence="2" type="ORF">H6G24_15285</name>
</gene>
<proteinExistence type="predicted"/>
<reference evidence="2 3" key="1">
    <citation type="journal article" date="2020" name="ISME J.">
        <title>Comparative genomics reveals insights into cyanobacterial evolution and habitat adaptation.</title>
        <authorList>
            <person name="Chen M.Y."/>
            <person name="Teng W.K."/>
            <person name="Zhao L."/>
            <person name="Hu C.X."/>
            <person name="Zhou Y.K."/>
            <person name="Han B.P."/>
            <person name="Song L.R."/>
            <person name="Shu W.S."/>
        </authorList>
    </citation>
    <scope>NUCLEOTIDE SEQUENCE [LARGE SCALE GENOMIC DNA]</scope>
    <source>
        <strain evidence="2 3">FACHB-288</strain>
    </source>
</reference>
<evidence type="ECO:0000313" key="3">
    <source>
        <dbReference type="Proteomes" id="UP000658514"/>
    </source>
</evidence>
<sequence length="87" mass="9167">MKILKLILLACPAFLASVLFITNPAHAASINSAPATEIVMVASAQPNHELIAPKLTSESNPIMDQLGCSCAACVKSKFHLLQGKLPL</sequence>
<name>A0ABR8AAX6_9CYAN</name>
<feature type="chain" id="PRO_5045911440" evidence="1">
    <location>
        <begin position="28"/>
        <end position="87"/>
    </location>
</feature>
<dbReference type="EMBL" id="JACJQH010000022">
    <property type="protein sequence ID" value="MBD2196849.1"/>
    <property type="molecule type" value="Genomic_DNA"/>
</dbReference>
<protein>
    <submittedName>
        <fullName evidence="2">Uncharacterized protein</fullName>
    </submittedName>
</protein>
<dbReference type="RefSeq" id="WP_190542988.1">
    <property type="nucleotide sequence ID" value="NZ_CAWPNO010000054.1"/>
</dbReference>
<comment type="caution">
    <text evidence="2">The sequence shown here is derived from an EMBL/GenBank/DDBJ whole genome shotgun (WGS) entry which is preliminary data.</text>
</comment>
<dbReference type="Proteomes" id="UP000658514">
    <property type="component" value="Unassembled WGS sequence"/>
</dbReference>
<evidence type="ECO:0000313" key="2">
    <source>
        <dbReference type="EMBL" id="MBD2196849.1"/>
    </source>
</evidence>
<accession>A0ABR8AAX6</accession>
<feature type="signal peptide" evidence="1">
    <location>
        <begin position="1"/>
        <end position="27"/>
    </location>
</feature>